<dbReference type="AlphaFoldDB" id="A0A1Y2DS26"/>
<evidence type="ECO:0000256" key="3">
    <source>
        <dbReference type="ARBA" id="ARBA00022694"/>
    </source>
</evidence>
<dbReference type="GO" id="GO:0005524">
    <property type="term" value="F:ATP binding"/>
    <property type="evidence" value="ECO:0007669"/>
    <property type="project" value="UniProtKB-KW"/>
</dbReference>
<keyword evidence="3" id="KW-0819">tRNA processing</keyword>
<evidence type="ECO:0000259" key="8">
    <source>
        <dbReference type="Pfam" id="PF01171"/>
    </source>
</evidence>
<dbReference type="InterPro" id="IPR011063">
    <property type="entry name" value="TilS/TtcA_N"/>
</dbReference>
<organism evidence="9 10">
    <name type="scientific">Leucosporidium creatinivorum</name>
    <dbReference type="NCBI Taxonomy" id="106004"/>
    <lineage>
        <taxon>Eukaryota</taxon>
        <taxon>Fungi</taxon>
        <taxon>Dikarya</taxon>
        <taxon>Basidiomycota</taxon>
        <taxon>Pucciniomycotina</taxon>
        <taxon>Microbotryomycetes</taxon>
        <taxon>Leucosporidiales</taxon>
        <taxon>Leucosporidium</taxon>
    </lineage>
</organism>
<gene>
    <name evidence="9" type="ORF">BCR35DRAFT_195618</name>
</gene>
<evidence type="ECO:0000256" key="2">
    <source>
        <dbReference type="ARBA" id="ARBA00022598"/>
    </source>
</evidence>
<dbReference type="EMBL" id="MCGR01000071">
    <property type="protein sequence ID" value="ORY61926.1"/>
    <property type="molecule type" value="Genomic_DNA"/>
</dbReference>
<comment type="catalytic activity">
    <reaction evidence="6">
        <text>cytidine(34) in tRNA(Ile2) + L-lysine + ATP = lysidine(34) in tRNA(Ile2) + AMP + diphosphate + H(+)</text>
        <dbReference type="Rhea" id="RHEA:43744"/>
        <dbReference type="Rhea" id="RHEA-COMP:10625"/>
        <dbReference type="Rhea" id="RHEA-COMP:10670"/>
        <dbReference type="ChEBI" id="CHEBI:15378"/>
        <dbReference type="ChEBI" id="CHEBI:30616"/>
        <dbReference type="ChEBI" id="CHEBI:32551"/>
        <dbReference type="ChEBI" id="CHEBI:33019"/>
        <dbReference type="ChEBI" id="CHEBI:82748"/>
        <dbReference type="ChEBI" id="CHEBI:83665"/>
        <dbReference type="ChEBI" id="CHEBI:456215"/>
        <dbReference type="EC" id="6.3.4.19"/>
    </reaction>
</comment>
<dbReference type="GO" id="GO:0008033">
    <property type="term" value="P:tRNA processing"/>
    <property type="evidence" value="ECO:0007669"/>
    <property type="project" value="UniProtKB-KW"/>
</dbReference>
<dbReference type="InterPro" id="IPR012795">
    <property type="entry name" value="tRNA_Ile_lys_synt_N"/>
</dbReference>
<sequence length="370" mass="41125">MHPITPADFYRAVQRITPRSGWPSARIAVAVSGGPDSIALLHLLAQYVREPSSALQGALPRPRRLVAVTVDHRLRAESAAEAEAVKRFSHSFGLEHHTLPIPWGQPPFPSFPAPHKTEAPAHAARLLLYRQLFRQEGVASLWTGHHRGDQVENLLMRGRGMESVARMDGGGLEEVEEEERWIVRPLLGFDKAQLVGHCIKHSLPYFVDPTNLDPHHTPRNALRQTLAESQARHLSHPHTLPSASISHSGPLQLLHHIIPTPSPPQQPSSPPIDLLTINSLFPRPSPFALNNSLLTLDLPKPAPFFAVSYPSPLPYPKEVASPKERSNAQEDESGSHRRRGSRRSRLVRVWSLFLNGKRGRLLESSAGYGW</sequence>
<feature type="domain" description="tRNA(Ile)-lysidine/2-thiocytidine synthase N-terminal" evidence="8">
    <location>
        <begin position="27"/>
        <end position="224"/>
    </location>
</feature>
<evidence type="ECO:0000256" key="7">
    <source>
        <dbReference type="SAM" id="MobiDB-lite"/>
    </source>
</evidence>
<dbReference type="EC" id="6.3.4.19" evidence="1"/>
<dbReference type="OrthoDB" id="434144at2759"/>
<dbReference type="Proteomes" id="UP000193467">
    <property type="component" value="Unassembled WGS sequence"/>
</dbReference>
<accession>A0A1Y2DS26</accession>
<evidence type="ECO:0000313" key="9">
    <source>
        <dbReference type="EMBL" id="ORY61926.1"/>
    </source>
</evidence>
<keyword evidence="4" id="KW-0547">Nucleotide-binding</keyword>
<dbReference type="SUPFAM" id="SSF52402">
    <property type="entry name" value="Adenine nucleotide alpha hydrolases-like"/>
    <property type="match status" value="1"/>
</dbReference>
<evidence type="ECO:0000256" key="5">
    <source>
        <dbReference type="ARBA" id="ARBA00022840"/>
    </source>
</evidence>
<protein>
    <recommendedName>
        <fullName evidence="1">tRNA(Ile)-lysidine synthetase</fullName>
        <ecNumber evidence="1">6.3.4.19</ecNumber>
    </recommendedName>
</protein>
<evidence type="ECO:0000256" key="6">
    <source>
        <dbReference type="ARBA" id="ARBA00048539"/>
    </source>
</evidence>
<evidence type="ECO:0000256" key="1">
    <source>
        <dbReference type="ARBA" id="ARBA00013267"/>
    </source>
</evidence>
<dbReference type="NCBIfam" id="TIGR02432">
    <property type="entry name" value="lysidine_TilS_N"/>
    <property type="match status" value="1"/>
</dbReference>
<name>A0A1Y2DS26_9BASI</name>
<dbReference type="Pfam" id="PF01171">
    <property type="entry name" value="ATP_bind_3"/>
    <property type="match status" value="1"/>
</dbReference>
<dbReference type="PANTHER" id="PTHR43033:SF5">
    <property type="entry name" value="TRNA(ILE)-LYSIDINE SYNTHETASE"/>
    <property type="match status" value="1"/>
</dbReference>
<feature type="region of interest" description="Disordered" evidence="7">
    <location>
        <begin position="316"/>
        <end position="340"/>
    </location>
</feature>
<keyword evidence="2" id="KW-0436">Ligase</keyword>
<evidence type="ECO:0000313" key="10">
    <source>
        <dbReference type="Proteomes" id="UP000193467"/>
    </source>
</evidence>
<keyword evidence="10" id="KW-1185">Reference proteome</keyword>
<dbReference type="CDD" id="cd01992">
    <property type="entry name" value="TilS_N"/>
    <property type="match status" value="1"/>
</dbReference>
<dbReference type="Gene3D" id="3.40.50.620">
    <property type="entry name" value="HUPs"/>
    <property type="match status" value="1"/>
</dbReference>
<dbReference type="InterPro" id="IPR014729">
    <property type="entry name" value="Rossmann-like_a/b/a_fold"/>
</dbReference>
<dbReference type="GO" id="GO:0032267">
    <property type="term" value="F:tRNA(Ile)-lysidine synthase activity"/>
    <property type="evidence" value="ECO:0007669"/>
    <property type="project" value="UniProtKB-EC"/>
</dbReference>
<reference evidence="9 10" key="1">
    <citation type="submission" date="2016-07" db="EMBL/GenBank/DDBJ databases">
        <title>Pervasive Adenine N6-methylation of Active Genes in Fungi.</title>
        <authorList>
            <consortium name="DOE Joint Genome Institute"/>
            <person name="Mondo S.J."/>
            <person name="Dannebaum R.O."/>
            <person name="Kuo R.C."/>
            <person name="Labutti K."/>
            <person name="Haridas S."/>
            <person name="Kuo A."/>
            <person name="Salamov A."/>
            <person name="Ahrendt S.R."/>
            <person name="Lipzen A."/>
            <person name="Sullivan W."/>
            <person name="Andreopoulos W.B."/>
            <person name="Clum A."/>
            <person name="Lindquist E."/>
            <person name="Daum C."/>
            <person name="Ramamoorthy G.K."/>
            <person name="Gryganskyi A."/>
            <person name="Culley D."/>
            <person name="Magnuson J.K."/>
            <person name="James T.Y."/>
            <person name="O'Malley M.A."/>
            <person name="Stajich J.E."/>
            <person name="Spatafora J.W."/>
            <person name="Visel A."/>
            <person name="Grigoriev I.V."/>
        </authorList>
    </citation>
    <scope>NUCLEOTIDE SEQUENCE [LARGE SCALE GENOMIC DNA]</scope>
    <source>
        <strain evidence="9 10">62-1032</strain>
    </source>
</reference>
<dbReference type="InterPro" id="IPR012094">
    <property type="entry name" value="tRNA_Ile_lys_synt"/>
</dbReference>
<proteinExistence type="inferred from homology"/>
<evidence type="ECO:0000256" key="4">
    <source>
        <dbReference type="ARBA" id="ARBA00022741"/>
    </source>
</evidence>
<dbReference type="HAMAP" id="MF_01161">
    <property type="entry name" value="tRNA_Ile_lys_synt"/>
    <property type="match status" value="1"/>
</dbReference>
<dbReference type="STRING" id="106004.A0A1Y2DS26"/>
<comment type="caution">
    <text evidence="9">The sequence shown here is derived from an EMBL/GenBank/DDBJ whole genome shotgun (WGS) entry which is preliminary data.</text>
</comment>
<dbReference type="PANTHER" id="PTHR43033">
    <property type="entry name" value="TRNA(ILE)-LYSIDINE SYNTHASE-RELATED"/>
    <property type="match status" value="1"/>
</dbReference>
<dbReference type="InParanoid" id="A0A1Y2DS26"/>
<keyword evidence="5" id="KW-0067">ATP-binding</keyword>